<dbReference type="SUPFAM" id="SSF50475">
    <property type="entry name" value="FMN-binding split barrel"/>
    <property type="match status" value="1"/>
</dbReference>
<accession>A0ABS5II38</accession>
<keyword evidence="2" id="KW-1185">Reference proteome</keyword>
<protein>
    <submittedName>
        <fullName evidence="1">Pyridoxamine 5'-phosphate oxidase family protein</fullName>
    </submittedName>
</protein>
<dbReference type="InterPro" id="IPR024747">
    <property type="entry name" value="Pyridox_Oxase-rel"/>
</dbReference>
<reference evidence="1 2" key="1">
    <citation type="submission" date="2021-04" db="EMBL/GenBank/DDBJ databases">
        <title>Whole genome analysis of root endophytic bacterium Microbacterium paraoxydans ku-mp colonizing RP-bio226 rice variety.</title>
        <authorList>
            <person name="Ulaganathan K."/>
            <person name="Latha B."/>
        </authorList>
    </citation>
    <scope>NUCLEOTIDE SEQUENCE [LARGE SCALE GENOMIC DNA]</scope>
    <source>
        <strain evidence="2">ku-mp</strain>
    </source>
</reference>
<dbReference type="Gene3D" id="2.30.110.10">
    <property type="entry name" value="Electron Transport, Fmn-binding Protein, Chain A"/>
    <property type="match status" value="1"/>
</dbReference>
<evidence type="ECO:0000313" key="1">
    <source>
        <dbReference type="EMBL" id="MBS0022623.1"/>
    </source>
</evidence>
<dbReference type="InterPro" id="IPR012349">
    <property type="entry name" value="Split_barrel_FMN-bd"/>
</dbReference>
<evidence type="ECO:0000313" key="2">
    <source>
        <dbReference type="Proteomes" id="UP000678243"/>
    </source>
</evidence>
<dbReference type="Pfam" id="PF12900">
    <property type="entry name" value="Pyridox_ox_2"/>
    <property type="match status" value="1"/>
</dbReference>
<gene>
    <name evidence="1" type="ORF">KE274_00730</name>
</gene>
<proteinExistence type="predicted"/>
<dbReference type="EMBL" id="JAGTUK010000001">
    <property type="protein sequence ID" value="MBS0022623.1"/>
    <property type="molecule type" value="Genomic_DNA"/>
</dbReference>
<organism evidence="1 2">
    <name type="scientific">Microbacterium paraoxydans</name>
    <dbReference type="NCBI Taxonomy" id="199592"/>
    <lineage>
        <taxon>Bacteria</taxon>
        <taxon>Bacillati</taxon>
        <taxon>Actinomycetota</taxon>
        <taxon>Actinomycetes</taxon>
        <taxon>Micrococcales</taxon>
        <taxon>Microbacteriaceae</taxon>
        <taxon>Microbacterium</taxon>
    </lineage>
</organism>
<dbReference type="Proteomes" id="UP000678243">
    <property type="component" value="Unassembled WGS sequence"/>
</dbReference>
<name>A0ABS5II38_9MICO</name>
<comment type="caution">
    <text evidence="1">The sequence shown here is derived from an EMBL/GenBank/DDBJ whole genome shotgun (WGS) entry which is preliminary data.</text>
</comment>
<dbReference type="RefSeq" id="WP_211539923.1">
    <property type="nucleotide sequence ID" value="NZ_CBDREF010000001.1"/>
</dbReference>
<sequence>MIRELEPDESYELLTTTTVGRIGFVHDGRVHIHPVNYALSGRDILLRTSPEGLLAALTTVPAAVAFEVDYHDPLGATAWSVLMHGTLTRAPEEQSAGIEARVHPWAGEDRDLALLLHIETMTGRSVQRDTRTPKI</sequence>